<keyword evidence="4" id="KW-1185">Reference proteome</keyword>
<reference evidence="3" key="2">
    <citation type="submission" date="2022-06" db="UniProtKB">
        <authorList>
            <consortium name="EnsemblMetazoa"/>
        </authorList>
    </citation>
    <scope>IDENTIFICATION</scope>
    <source>
        <strain evidence="3">p50T (Dazao)</strain>
    </source>
</reference>
<accession>A0A8R2QT99</accession>
<dbReference type="PROSITE" id="PS50878">
    <property type="entry name" value="RT_POL"/>
    <property type="match status" value="1"/>
</dbReference>
<dbReference type="GO" id="GO:0003824">
    <property type="term" value="F:catalytic activity"/>
    <property type="evidence" value="ECO:0007669"/>
    <property type="project" value="InterPro"/>
</dbReference>
<evidence type="ECO:0000313" key="3">
    <source>
        <dbReference type="EnsemblMetazoa" id="XP_037868129.1"/>
    </source>
</evidence>
<dbReference type="CDD" id="cd01650">
    <property type="entry name" value="RT_nLTR_like"/>
    <property type="match status" value="1"/>
</dbReference>
<dbReference type="SUPFAM" id="SSF56219">
    <property type="entry name" value="DNase I-like"/>
    <property type="match status" value="1"/>
</dbReference>
<dbReference type="PANTHER" id="PTHR47027:SF20">
    <property type="entry name" value="REVERSE TRANSCRIPTASE-LIKE PROTEIN WITH RNA-DIRECTED DNA POLYMERASE DOMAIN"/>
    <property type="match status" value="1"/>
</dbReference>
<dbReference type="GO" id="GO:0071897">
    <property type="term" value="P:DNA biosynthetic process"/>
    <property type="evidence" value="ECO:0007669"/>
    <property type="project" value="UniProtKB-ARBA"/>
</dbReference>
<dbReference type="InterPro" id="IPR036691">
    <property type="entry name" value="Endo/exonu/phosph_ase_sf"/>
</dbReference>
<name>A0A8R2QT99_BOMMO</name>
<dbReference type="RefSeq" id="XP_037868129.1">
    <property type="nucleotide sequence ID" value="XM_038012201.1"/>
</dbReference>
<dbReference type="InterPro" id="IPR043128">
    <property type="entry name" value="Rev_trsase/Diguanyl_cyclase"/>
</dbReference>
<dbReference type="EnsemblMetazoa" id="XM_038012201.1">
    <property type="protein sequence ID" value="XP_037868129.1"/>
    <property type="gene ID" value="LOC119628754"/>
</dbReference>
<organism evidence="3 4">
    <name type="scientific">Bombyx mori</name>
    <name type="common">Silk moth</name>
    <dbReference type="NCBI Taxonomy" id="7091"/>
    <lineage>
        <taxon>Eukaryota</taxon>
        <taxon>Metazoa</taxon>
        <taxon>Ecdysozoa</taxon>
        <taxon>Arthropoda</taxon>
        <taxon>Hexapoda</taxon>
        <taxon>Insecta</taxon>
        <taxon>Pterygota</taxon>
        <taxon>Neoptera</taxon>
        <taxon>Endopterygota</taxon>
        <taxon>Lepidoptera</taxon>
        <taxon>Glossata</taxon>
        <taxon>Ditrysia</taxon>
        <taxon>Bombycoidea</taxon>
        <taxon>Bombycidae</taxon>
        <taxon>Bombycinae</taxon>
        <taxon>Bombyx</taxon>
    </lineage>
</organism>
<dbReference type="PANTHER" id="PTHR47027">
    <property type="entry name" value="REVERSE TRANSCRIPTASE DOMAIN-CONTAINING PROTEIN"/>
    <property type="match status" value="1"/>
</dbReference>
<dbReference type="SUPFAM" id="SSF56672">
    <property type="entry name" value="DNA/RNA polymerases"/>
    <property type="match status" value="1"/>
</dbReference>
<feature type="domain" description="Reverse transcriptase" evidence="2">
    <location>
        <begin position="285"/>
        <end position="590"/>
    </location>
</feature>
<feature type="coiled-coil region" evidence="1">
    <location>
        <begin position="9"/>
        <end position="73"/>
    </location>
</feature>
<protein>
    <recommendedName>
        <fullName evidence="2">Reverse transcriptase domain-containing protein</fullName>
    </recommendedName>
</protein>
<sequence>MDNQMQKLLEKIQEQMKQQTITITEAVTKNVVQQINERFKKIDDENKQLKNSVKELKEKIKGLEMAKKKTNILLFGIKEDKQEELSLVKYISEKLNCHLGLNIQEHEIMNTYRIGKIKNTPRPILISLVSYWRKMEIMRSKHKLPQGIYVKEDYTKEILEARKTLQPKLEEERRKGLSERVAILQLEFNKKIISIIQVYAPTEKASKEEMEKFYESLQEAQAQTSGDVLLMGDFNAKVGIAKTKEDKILGKFGYGKRNERGEKLIEFAFEHKLSIMNTYFKMRQNRKWTWKSPNGKVKNELDYILSNQPKSIRKIEVLHGLGYSSDHRLVRATYSLQNTKKCRISFKSSPNIFKTEKEIMMYTRNLENNIKELEPFEDDDVQTLYNKIEHVIKKSISTNEHKEEQSFSTLDHIHVMEQIIEKYKEFNRPIYIGFIDYAKAIRFDTISHDAIWEALDKCQVHDKYKNVLKNIYDKSTSCVKLENRGPEIPILRGVRQGDPLSPKIFIAVLHNIFEELKWKNEGLKICNQYLSHLRFADDIVLLADNSRKLEKMINQLNVQSKRVGLLMNKDKTKVMTNSVKHPIKLEGKTLEFVNKYIYLGKEISFEDRSEEEEVQRRINMSWKKYWSLKEIMKGDYPLHLKKTVMDTCILPTLTYGCQSWTFNTTIKTKMVNCQKAMERSILKIKIKDKVRSEFIRKKTKLIDVLNFSKRLKWRWAGHVARYSDKRWTIEVTKWKGPNGKRRKGRPMKRWSDDIIVTAGKEWMRQARNRENWIKLEEAYTQIGVPVEEN</sequence>
<dbReference type="Gene3D" id="3.30.70.1820">
    <property type="entry name" value="L1 transposable element, RRM domain"/>
    <property type="match status" value="1"/>
</dbReference>
<dbReference type="GeneID" id="119628754"/>
<dbReference type="InterPro" id="IPR005135">
    <property type="entry name" value="Endo/exonuclease/phosphatase"/>
</dbReference>
<keyword evidence="1" id="KW-0175">Coiled coil</keyword>
<evidence type="ECO:0000256" key="1">
    <source>
        <dbReference type="SAM" id="Coils"/>
    </source>
</evidence>
<reference evidence="4" key="1">
    <citation type="journal article" date="2008" name="Insect Biochem. Mol. Biol.">
        <title>The genome of a lepidopteran model insect, the silkworm Bombyx mori.</title>
        <authorList>
            <consortium name="International Silkworm Genome Consortium"/>
        </authorList>
    </citation>
    <scope>NUCLEOTIDE SEQUENCE [LARGE SCALE GENOMIC DNA]</scope>
    <source>
        <strain evidence="4">p50T</strain>
    </source>
</reference>
<dbReference type="AlphaFoldDB" id="A0A8R2QT99"/>
<dbReference type="KEGG" id="bmor:119628754"/>
<dbReference type="CDD" id="cd09076">
    <property type="entry name" value="L1-EN"/>
    <property type="match status" value="1"/>
</dbReference>
<dbReference type="Gene3D" id="3.60.10.10">
    <property type="entry name" value="Endonuclease/exonuclease/phosphatase"/>
    <property type="match status" value="1"/>
</dbReference>
<dbReference type="Pfam" id="PF00078">
    <property type="entry name" value="RVT_1"/>
    <property type="match status" value="1"/>
</dbReference>
<dbReference type="Gene3D" id="3.30.70.270">
    <property type="match status" value="1"/>
</dbReference>
<dbReference type="InterPro" id="IPR000477">
    <property type="entry name" value="RT_dom"/>
</dbReference>
<proteinExistence type="predicted"/>
<evidence type="ECO:0000259" key="2">
    <source>
        <dbReference type="PROSITE" id="PS50878"/>
    </source>
</evidence>
<dbReference type="Pfam" id="PF14529">
    <property type="entry name" value="Exo_endo_phos_2"/>
    <property type="match status" value="1"/>
</dbReference>
<dbReference type="Proteomes" id="UP000005204">
    <property type="component" value="Unassembled WGS sequence"/>
</dbReference>
<evidence type="ECO:0000313" key="4">
    <source>
        <dbReference type="Proteomes" id="UP000005204"/>
    </source>
</evidence>
<dbReference type="InterPro" id="IPR043502">
    <property type="entry name" value="DNA/RNA_pol_sf"/>
</dbReference>